<keyword evidence="3" id="KW-0378">Hydrolase</keyword>
<gene>
    <name evidence="3" type="ORF">D3875_04995</name>
</gene>
<protein>
    <submittedName>
        <fullName evidence="3">Carboxypeptidase regulatory-like domain-containing protein</fullName>
    </submittedName>
</protein>
<dbReference type="Gene3D" id="2.60.40.1120">
    <property type="entry name" value="Carboxypeptidase-like, regulatory domain"/>
    <property type="match status" value="1"/>
</dbReference>
<comment type="caution">
    <text evidence="3">The sequence shown here is derived from an EMBL/GenBank/DDBJ whole genome shotgun (WGS) entry which is preliminary data.</text>
</comment>
<dbReference type="SUPFAM" id="SSF49478">
    <property type="entry name" value="Cna protein B-type domain"/>
    <property type="match status" value="1"/>
</dbReference>
<evidence type="ECO:0000256" key="1">
    <source>
        <dbReference type="SAM" id="MobiDB-lite"/>
    </source>
</evidence>
<proteinExistence type="predicted"/>
<keyword evidence="2" id="KW-0732">Signal</keyword>
<evidence type="ECO:0000313" key="4">
    <source>
        <dbReference type="Proteomes" id="UP000286287"/>
    </source>
</evidence>
<dbReference type="Pfam" id="PF13620">
    <property type="entry name" value="CarboxypepD_reg"/>
    <property type="match status" value="1"/>
</dbReference>
<dbReference type="PROSITE" id="PS51257">
    <property type="entry name" value="PROKAR_LIPOPROTEIN"/>
    <property type="match status" value="1"/>
</dbReference>
<feature type="signal peptide" evidence="2">
    <location>
        <begin position="1"/>
        <end position="31"/>
    </location>
</feature>
<sequence length="628" mass="66417">MILKTRKRKSVALGAALVLSGLLVGCNPATTPDPGTGNPGTGNPGTQPPANSYPVGNGTITGTVVDQNIGAAVAGSTVTLYHNGQLAGTFTTDANGMFTVTKIASGTYDFKARKAGMAGSDLYGVDATADTTSLRIVQRPAFDTSATTTPAKLVITRADGSSISGTTFTDTLDFKVKTAADSDHVPPVRIVYAQLGRIPGSAAVTSSTTTNNWIYNPAQDLVDGMFDTGGVTLPGKNQPNFLSGYGTAAGEKVFLNIMAVDFNYNYSTYSIPIILKTTSTLTKNTVLAPTKAAATAFTLKQEGSWTTPYVAPANDAAGNATTPENQAAPSGSGIYVDVRWCYTDLTDAAKPYAFDVERATDGTTFRKIGTVSGGNNKNCSADALQRPFNYRDNSADLSVGKTYTYRVVARAANTVASNTTQTTPIGQFQPTLVSPGDEATGVSLRPTFVIRQNQLAIGADGAGYNIRLRDLYNLTGYNLPGSSPNALFRVEEGTGASGNGIPAGQSVVYIQSGSRLTPPTEDNLILTDTASVFLEKPRNFFPVDTTKHEVSLPFSLLLDSDTADFSLQPLRPYQWELYSAIAYKYAPNEDHRVSAYSVYTWPSTSTPVLPIATTRGVNQNFDFVTGDK</sequence>
<feature type="region of interest" description="Disordered" evidence="1">
    <location>
        <begin position="30"/>
        <end position="50"/>
    </location>
</feature>
<feature type="chain" id="PRO_5019493651" evidence="2">
    <location>
        <begin position="32"/>
        <end position="628"/>
    </location>
</feature>
<keyword evidence="4" id="KW-1185">Reference proteome</keyword>
<dbReference type="Proteomes" id="UP000286287">
    <property type="component" value="Unassembled WGS sequence"/>
</dbReference>
<dbReference type="GO" id="GO:0004180">
    <property type="term" value="F:carboxypeptidase activity"/>
    <property type="evidence" value="ECO:0007669"/>
    <property type="project" value="UniProtKB-KW"/>
</dbReference>
<evidence type="ECO:0000313" key="3">
    <source>
        <dbReference type="EMBL" id="RJF71035.1"/>
    </source>
</evidence>
<dbReference type="RefSeq" id="WP_119761746.1">
    <property type="nucleotide sequence ID" value="NZ_QYUJ01000014.1"/>
</dbReference>
<evidence type="ECO:0000256" key="2">
    <source>
        <dbReference type="SAM" id="SignalP"/>
    </source>
</evidence>
<keyword evidence="3" id="KW-0645">Protease</keyword>
<dbReference type="OrthoDB" id="53049at2"/>
<reference evidence="3 4" key="1">
    <citation type="submission" date="2018-09" db="EMBL/GenBank/DDBJ databases">
        <authorList>
            <person name="Zhu H."/>
        </authorList>
    </citation>
    <scope>NUCLEOTIDE SEQUENCE [LARGE SCALE GENOMIC DNA]</scope>
    <source>
        <strain evidence="3 4">K2S05-167</strain>
    </source>
</reference>
<name>A0A418V4T4_9DEIO</name>
<accession>A0A418V4T4</accession>
<dbReference type="AlphaFoldDB" id="A0A418V4T4"/>
<organism evidence="3 4">
    <name type="scientific">Deinococcus cavernae</name>
    <dbReference type="NCBI Taxonomy" id="2320857"/>
    <lineage>
        <taxon>Bacteria</taxon>
        <taxon>Thermotogati</taxon>
        <taxon>Deinococcota</taxon>
        <taxon>Deinococci</taxon>
        <taxon>Deinococcales</taxon>
        <taxon>Deinococcaceae</taxon>
        <taxon>Deinococcus</taxon>
    </lineage>
</organism>
<keyword evidence="3" id="KW-0121">Carboxypeptidase</keyword>
<dbReference type="EMBL" id="QYUJ01000014">
    <property type="protein sequence ID" value="RJF71035.1"/>
    <property type="molecule type" value="Genomic_DNA"/>
</dbReference>